<dbReference type="InterPro" id="IPR024079">
    <property type="entry name" value="MetalloPept_cat_dom_sf"/>
</dbReference>
<dbReference type="Gene3D" id="3.40.390.10">
    <property type="entry name" value="Collagenase (Catalytic Domain)"/>
    <property type="match status" value="1"/>
</dbReference>
<dbReference type="GO" id="GO:0008270">
    <property type="term" value="F:zinc ion binding"/>
    <property type="evidence" value="ECO:0007669"/>
    <property type="project" value="InterPro"/>
</dbReference>
<dbReference type="SMART" id="SM00235">
    <property type="entry name" value="ZnMc"/>
    <property type="match status" value="1"/>
</dbReference>
<keyword evidence="2" id="KW-0482">Metalloprotease</keyword>
<evidence type="ECO:0000259" key="3">
    <source>
        <dbReference type="PROSITE" id="PS51864"/>
    </source>
</evidence>
<comment type="caution">
    <text evidence="1">Lacks conserved residue(s) required for the propagation of feature annotation.</text>
</comment>
<dbReference type="PANTHER" id="PTHR10127:SF850">
    <property type="entry name" value="METALLOENDOPEPTIDASE"/>
    <property type="match status" value="1"/>
</dbReference>
<proteinExistence type="predicted"/>
<comment type="cofactor">
    <cofactor evidence="2">
        <name>Zn(2+)</name>
        <dbReference type="ChEBI" id="CHEBI:29105"/>
    </cofactor>
    <text evidence="2">Binds 1 zinc ion per subunit.</text>
</comment>
<dbReference type="PROSITE" id="PS51864">
    <property type="entry name" value="ASTACIN"/>
    <property type="match status" value="1"/>
</dbReference>
<dbReference type="PANTHER" id="PTHR10127">
    <property type="entry name" value="DISCOIDIN, CUB, EGF, LAMININ , AND ZINC METALLOPROTEASE DOMAIN CONTAINING"/>
    <property type="match status" value="1"/>
</dbReference>
<evidence type="ECO:0000256" key="2">
    <source>
        <dbReference type="RuleBase" id="RU361183"/>
    </source>
</evidence>
<keyword evidence="2" id="KW-0479">Metal-binding</keyword>
<protein>
    <recommendedName>
        <fullName evidence="2">Metalloendopeptidase</fullName>
        <ecNumber evidence="2">3.4.24.-</ecNumber>
    </recommendedName>
</protein>
<dbReference type="SUPFAM" id="SSF55486">
    <property type="entry name" value="Metalloproteases ('zincins'), catalytic domain"/>
    <property type="match status" value="1"/>
</dbReference>
<dbReference type="EMBL" id="JABFAI010000456">
    <property type="protein sequence ID" value="KAF4944157.1"/>
    <property type="molecule type" value="Genomic_DNA"/>
</dbReference>
<dbReference type="AlphaFoldDB" id="A0A8H4SRG0"/>
<accession>A0A8H4SRG0</accession>
<dbReference type="GO" id="GO:0006508">
    <property type="term" value="P:proteolysis"/>
    <property type="evidence" value="ECO:0007669"/>
    <property type="project" value="UniProtKB-KW"/>
</dbReference>
<dbReference type="OrthoDB" id="6606584at2759"/>
<dbReference type="PRINTS" id="PR00480">
    <property type="entry name" value="ASTACIN"/>
</dbReference>
<reference evidence="4" key="1">
    <citation type="journal article" date="2020" name="BMC Genomics">
        <title>Correction to: Identification and distribution of gene clusters required for synthesis of sphingolipid metabolism inhibitors in diverse species of the filamentous fungus Fusarium.</title>
        <authorList>
            <person name="Kim H.S."/>
            <person name="Lohmar J.M."/>
            <person name="Busman M."/>
            <person name="Brown D.W."/>
            <person name="Naumann T.A."/>
            <person name="Divon H.H."/>
            <person name="Lysoe E."/>
            <person name="Uhlig S."/>
            <person name="Proctor R.H."/>
        </authorList>
    </citation>
    <scope>NUCLEOTIDE SEQUENCE</scope>
    <source>
        <strain evidence="4">NRRL 45417</strain>
    </source>
</reference>
<evidence type="ECO:0000256" key="1">
    <source>
        <dbReference type="PROSITE-ProRule" id="PRU01211"/>
    </source>
</evidence>
<gene>
    <name evidence="4" type="ORF">FGADI_12870</name>
</gene>
<dbReference type="EC" id="3.4.24.-" evidence="2"/>
<feature type="active site" evidence="1">
    <location>
        <position position="100"/>
    </location>
</feature>
<dbReference type="InterPro" id="IPR006026">
    <property type="entry name" value="Peptidase_Metallo"/>
</dbReference>
<sequence length="504" mass="58242">MVALADAVKLWKNRCIPYEDRSSKTPDHIKKLREWLDVWENACGVSFVPRTSEANYVIIWPGFGQTAIGMQGGAQDVYIPDPNANGVYYDQERRTRALHELGHTLGLINEQCRSDRDAFVDIEWGHIVNGTSNDEYQVCKSQNLTDYDRASIMHNPSPSQGWGGRPVNQEVSTMRWKKDPAFVFRLGELSEMDKKAVKDKYATEPVPMGSEIKNSTWQNPYAVQFPFSIGQRRFLYGHNIEKEEWYISEFKNDGSISKLKGGTWNNAYRVSIPFTVCGGRVFFYAQNTGSNYWFIQELLPNGDMGRETDENHWDDTYESVCTFMVEDQTYLYGQNRSSKYWFIQQLLVGGKMGRETSNGFATRAFDVKFPFSANFTQYLYRYCIKDNVWEIRELESGGKLSAKCSIGSLDETYDVQFRYSVGNNHYLYGQSSTSRNWFIRRFDQALLGNILQRGSWTQYYPVQFPITMPNGSQRFYGNNASGNKWFIQELLDIPKGNQWSLIDK</sequence>
<keyword evidence="2" id="KW-0378">Hydrolase</keyword>
<organism evidence="4 5">
    <name type="scientific">Fusarium gaditjirri</name>
    <dbReference type="NCBI Taxonomy" id="282569"/>
    <lineage>
        <taxon>Eukaryota</taxon>
        <taxon>Fungi</taxon>
        <taxon>Dikarya</taxon>
        <taxon>Ascomycota</taxon>
        <taxon>Pezizomycotina</taxon>
        <taxon>Sordariomycetes</taxon>
        <taxon>Hypocreomycetidae</taxon>
        <taxon>Hypocreales</taxon>
        <taxon>Nectriaceae</taxon>
        <taxon>Fusarium</taxon>
        <taxon>Fusarium nisikadoi species complex</taxon>
    </lineage>
</organism>
<comment type="caution">
    <text evidence="4">The sequence shown here is derived from an EMBL/GenBank/DDBJ whole genome shotgun (WGS) entry which is preliminary data.</text>
</comment>
<keyword evidence="2" id="KW-0645">Protease</keyword>
<dbReference type="Proteomes" id="UP000604273">
    <property type="component" value="Unassembled WGS sequence"/>
</dbReference>
<evidence type="ECO:0000313" key="5">
    <source>
        <dbReference type="Proteomes" id="UP000604273"/>
    </source>
</evidence>
<reference evidence="4" key="2">
    <citation type="submission" date="2020-05" db="EMBL/GenBank/DDBJ databases">
        <authorList>
            <person name="Kim H.-S."/>
            <person name="Proctor R.H."/>
            <person name="Brown D.W."/>
        </authorList>
    </citation>
    <scope>NUCLEOTIDE SEQUENCE</scope>
    <source>
        <strain evidence="4">NRRL 45417</strain>
    </source>
</reference>
<name>A0A8H4SRG0_9HYPO</name>
<dbReference type="InterPro" id="IPR001506">
    <property type="entry name" value="Peptidase_M12A"/>
</dbReference>
<dbReference type="Pfam" id="PF01400">
    <property type="entry name" value="Astacin"/>
    <property type="match status" value="1"/>
</dbReference>
<dbReference type="GO" id="GO:0004222">
    <property type="term" value="F:metalloendopeptidase activity"/>
    <property type="evidence" value="ECO:0007669"/>
    <property type="project" value="UniProtKB-UniRule"/>
</dbReference>
<feature type="domain" description="Peptidase M12A" evidence="3">
    <location>
        <begin position="2"/>
        <end position="205"/>
    </location>
</feature>
<evidence type="ECO:0000313" key="4">
    <source>
        <dbReference type="EMBL" id="KAF4944157.1"/>
    </source>
</evidence>
<keyword evidence="2" id="KW-0862">Zinc</keyword>
<keyword evidence="5" id="KW-1185">Reference proteome</keyword>